<feature type="region of interest" description="Disordered" evidence="1">
    <location>
        <begin position="168"/>
        <end position="200"/>
    </location>
</feature>
<keyword evidence="4" id="KW-1185">Reference proteome</keyword>
<reference evidence="3 4" key="1">
    <citation type="submission" date="2024-05" db="EMBL/GenBank/DDBJ databases">
        <title>Genome Sequence and Characterization of the New Strain Purple Sulfur Bacterium of Genus Thioalkalicoccus.</title>
        <authorList>
            <person name="Bryantseva I.A."/>
            <person name="Kyndt J.A."/>
            <person name="Imhoff J.F."/>
        </authorList>
    </citation>
    <scope>NUCLEOTIDE SEQUENCE [LARGE SCALE GENOMIC DNA]</scope>
    <source>
        <strain evidence="3 4">Um2</strain>
    </source>
</reference>
<gene>
    <name evidence="3" type="ORF">ABC977_08670</name>
</gene>
<dbReference type="EMBL" id="JBDKXB010000008">
    <property type="protein sequence ID" value="MEY6432475.1"/>
    <property type="molecule type" value="Genomic_DNA"/>
</dbReference>
<keyword evidence="2" id="KW-0732">Signal</keyword>
<protein>
    <submittedName>
        <fullName evidence="3">Uncharacterized protein</fullName>
    </submittedName>
</protein>
<proteinExistence type="predicted"/>
<feature type="signal peptide" evidence="2">
    <location>
        <begin position="1"/>
        <end position="23"/>
    </location>
</feature>
<feature type="compositionally biased region" description="Pro residues" evidence="1">
    <location>
        <begin position="226"/>
        <end position="239"/>
    </location>
</feature>
<sequence length="334" mass="35568">MNRRLLFSLSVAALCSVAVVGCATQPRTTQTAPPDTATLIVGKPQIRLPGARLEEVRSIALGSAYSKGWTLISDSDDRIVLQRPMDPASPQAVALAAAGESKPIVEVTTYLLERPDGVLVALGAELLTTTSDQAALRVDYTALYQSDLKRSLDSLRATWADNRDRVAAAMASRRSPTQSPEVADQYADQRREASGALPRDPFQAVWAAETSFVREGSDETAAAPTTRPPAADPTPPPPTSRTGGVPVITPAPVVAQPTGPAAGSGMLTLNQSGTSAGLWAYYAEQYALTRGCTLTDEGARLIDRQPDYEIHQVSCQNRPTFILRCHNGICRSLG</sequence>
<dbReference type="RefSeq" id="WP_369666861.1">
    <property type="nucleotide sequence ID" value="NZ_JBDKXB010000008.1"/>
</dbReference>
<evidence type="ECO:0000256" key="1">
    <source>
        <dbReference type="SAM" id="MobiDB-lite"/>
    </source>
</evidence>
<name>A0ABV4BJ51_9GAMM</name>
<evidence type="ECO:0000313" key="3">
    <source>
        <dbReference type="EMBL" id="MEY6432475.1"/>
    </source>
</evidence>
<organism evidence="3 4">
    <name type="scientific">Thioalkalicoccus limnaeus</name>
    <dbReference type="NCBI Taxonomy" id="120681"/>
    <lineage>
        <taxon>Bacteria</taxon>
        <taxon>Pseudomonadati</taxon>
        <taxon>Pseudomonadota</taxon>
        <taxon>Gammaproteobacteria</taxon>
        <taxon>Chromatiales</taxon>
        <taxon>Chromatiaceae</taxon>
        <taxon>Thioalkalicoccus</taxon>
    </lineage>
</organism>
<dbReference type="PROSITE" id="PS51257">
    <property type="entry name" value="PROKAR_LIPOPROTEIN"/>
    <property type="match status" value="1"/>
</dbReference>
<accession>A0ABV4BJ51</accession>
<dbReference type="Proteomes" id="UP001564408">
    <property type="component" value="Unassembled WGS sequence"/>
</dbReference>
<feature type="chain" id="PRO_5047537520" evidence="2">
    <location>
        <begin position="24"/>
        <end position="334"/>
    </location>
</feature>
<comment type="caution">
    <text evidence="3">The sequence shown here is derived from an EMBL/GenBank/DDBJ whole genome shotgun (WGS) entry which is preliminary data.</text>
</comment>
<feature type="region of interest" description="Disordered" evidence="1">
    <location>
        <begin position="213"/>
        <end position="245"/>
    </location>
</feature>
<evidence type="ECO:0000256" key="2">
    <source>
        <dbReference type="SAM" id="SignalP"/>
    </source>
</evidence>
<evidence type="ECO:0000313" key="4">
    <source>
        <dbReference type="Proteomes" id="UP001564408"/>
    </source>
</evidence>